<comment type="caution">
    <text evidence="1">The sequence shown here is derived from an EMBL/GenBank/DDBJ whole genome shotgun (WGS) entry which is preliminary data.</text>
</comment>
<evidence type="ECO:0000313" key="2">
    <source>
        <dbReference type="Proteomes" id="UP000315914"/>
    </source>
</evidence>
<organism evidence="1 2">
    <name type="scientific">Bradyrhizobium sacchari</name>
    <dbReference type="NCBI Taxonomy" id="1399419"/>
    <lineage>
        <taxon>Bacteria</taxon>
        <taxon>Pseudomonadati</taxon>
        <taxon>Pseudomonadota</taxon>
        <taxon>Alphaproteobacteria</taxon>
        <taxon>Hyphomicrobiales</taxon>
        <taxon>Nitrobacteraceae</taxon>
        <taxon>Bradyrhizobium</taxon>
    </lineage>
</organism>
<dbReference type="Proteomes" id="UP000315914">
    <property type="component" value="Unassembled WGS sequence"/>
</dbReference>
<gene>
    <name evidence="1" type="ORF">FBZ95_11832</name>
</gene>
<reference evidence="1 2" key="1">
    <citation type="submission" date="2019-06" db="EMBL/GenBank/DDBJ databases">
        <title>Genomic Encyclopedia of Type Strains, Phase IV (KMG-V): Genome sequencing to study the core and pangenomes of soil and plant-associated prokaryotes.</title>
        <authorList>
            <person name="Whitman W."/>
        </authorList>
    </citation>
    <scope>NUCLEOTIDE SEQUENCE [LARGE SCALE GENOMIC DNA]</scope>
    <source>
        <strain evidence="1 2">BR 10556</strain>
    </source>
</reference>
<dbReference type="EMBL" id="VITW01000018">
    <property type="protein sequence ID" value="TWB66157.1"/>
    <property type="molecule type" value="Genomic_DNA"/>
</dbReference>
<evidence type="ECO:0000313" key="1">
    <source>
        <dbReference type="EMBL" id="TWB66157.1"/>
    </source>
</evidence>
<dbReference type="AlphaFoldDB" id="A0A560HM56"/>
<protein>
    <submittedName>
        <fullName evidence="1">Uncharacterized protein</fullName>
    </submittedName>
</protein>
<keyword evidence="2" id="KW-1185">Reference proteome</keyword>
<proteinExistence type="predicted"/>
<name>A0A560HM56_9BRAD</name>
<accession>A0A560HM56</accession>
<sequence length="38" mass="4214">MRLLHAVELLLSMQVCSEHNLSLVMEAYDGLSGARVNL</sequence>